<evidence type="ECO:0000313" key="2">
    <source>
        <dbReference type="EMBL" id="TFK79429.1"/>
    </source>
</evidence>
<dbReference type="InParanoid" id="A0A5C3NRP9"/>
<accession>A0A5C3NRP9</accession>
<dbReference type="AlphaFoldDB" id="A0A5C3NRP9"/>
<protein>
    <submittedName>
        <fullName evidence="2">Uncharacterized protein</fullName>
    </submittedName>
</protein>
<proteinExistence type="predicted"/>
<evidence type="ECO:0000256" key="1">
    <source>
        <dbReference type="SAM" id="MobiDB-lite"/>
    </source>
</evidence>
<organism evidence="2 3">
    <name type="scientific">Polyporus arcularius HHB13444</name>
    <dbReference type="NCBI Taxonomy" id="1314778"/>
    <lineage>
        <taxon>Eukaryota</taxon>
        <taxon>Fungi</taxon>
        <taxon>Dikarya</taxon>
        <taxon>Basidiomycota</taxon>
        <taxon>Agaricomycotina</taxon>
        <taxon>Agaricomycetes</taxon>
        <taxon>Polyporales</taxon>
        <taxon>Polyporaceae</taxon>
        <taxon>Polyporus</taxon>
    </lineage>
</organism>
<name>A0A5C3NRP9_9APHY</name>
<keyword evidence="3" id="KW-1185">Reference proteome</keyword>
<evidence type="ECO:0000313" key="3">
    <source>
        <dbReference type="Proteomes" id="UP000308197"/>
    </source>
</evidence>
<reference evidence="2 3" key="1">
    <citation type="journal article" date="2019" name="Nat. Ecol. Evol.">
        <title>Megaphylogeny resolves global patterns of mushroom evolution.</title>
        <authorList>
            <person name="Varga T."/>
            <person name="Krizsan K."/>
            <person name="Foldi C."/>
            <person name="Dima B."/>
            <person name="Sanchez-Garcia M."/>
            <person name="Sanchez-Ramirez S."/>
            <person name="Szollosi G.J."/>
            <person name="Szarkandi J.G."/>
            <person name="Papp V."/>
            <person name="Albert L."/>
            <person name="Andreopoulos W."/>
            <person name="Angelini C."/>
            <person name="Antonin V."/>
            <person name="Barry K.W."/>
            <person name="Bougher N.L."/>
            <person name="Buchanan P."/>
            <person name="Buyck B."/>
            <person name="Bense V."/>
            <person name="Catcheside P."/>
            <person name="Chovatia M."/>
            <person name="Cooper J."/>
            <person name="Damon W."/>
            <person name="Desjardin D."/>
            <person name="Finy P."/>
            <person name="Geml J."/>
            <person name="Haridas S."/>
            <person name="Hughes K."/>
            <person name="Justo A."/>
            <person name="Karasinski D."/>
            <person name="Kautmanova I."/>
            <person name="Kiss B."/>
            <person name="Kocsube S."/>
            <person name="Kotiranta H."/>
            <person name="LaButti K.M."/>
            <person name="Lechner B.E."/>
            <person name="Liimatainen K."/>
            <person name="Lipzen A."/>
            <person name="Lukacs Z."/>
            <person name="Mihaltcheva S."/>
            <person name="Morgado L.N."/>
            <person name="Niskanen T."/>
            <person name="Noordeloos M.E."/>
            <person name="Ohm R.A."/>
            <person name="Ortiz-Santana B."/>
            <person name="Ovrebo C."/>
            <person name="Racz N."/>
            <person name="Riley R."/>
            <person name="Savchenko A."/>
            <person name="Shiryaev A."/>
            <person name="Soop K."/>
            <person name="Spirin V."/>
            <person name="Szebenyi C."/>
            <person name="Tomsovsky M."/>
            <person name="Tulloss R.E."/>
            <person name="Uehling J."/>
            <person name="Grigoriev I.V."/>
            <person name="Vagvolgyi C."/>
            <person name="Papp T."/>
            <person name="Martin F.M."/>
            <person name="Miettinen O."/>
            <person name="Hibbett D.S."/>
            <person name="Nagy L.G."/>
        </authorList>
    </citation>
    <scope>NUCLEOTIDE SEQUENCE [LARGE SCALE GENOMIC DNA]</scope>
    <source>
        <strain evidence="2 3">HHB13444</strain>
    </source>
</reference>
<gene>
    <name evidence="2" type="ORF">K466DRAFT_592393</name>
</gene>
<sequence length="65" mass="7237">MSGSPTESIWNPPEPSMFKHFSSASTDLSPGLPHVRRCGLPVGESDSNQETEQIRRRIPPAREFT</sequence>
<dbReference type="Proteomes" id="UP000308197">
    <property type="component" value="Unassembled WGS sequence"/>
</dbReference>
<dbReference type="EMBL" id="ML212038">
    <property type="protein sequence ID" value="TFK79429.1"/>
    <property type="molecule type" value="Genomic_DNA"/>
</dbReference>
<feature type="region of interest" description="Disordered" evidence="1">
    <location>
        <begin position="39"/>
        <end position="65"/>
    </location>
</feature>